<gene>
    <name evidence="1" type="ordered locus">BATR1942_11310</name>
</gene>
<dbReference type="RefSeq" id="WP_003325346.1">
    <property type="nucleotide sequence ID" value="NC_014639.1"/>
</dbReference>
<keyword evidence="2" id="KW-1185">Reference proteome</keyword>
<evidence type="ECO:0000313" key="2">
    <source>
        <dbReference type="Proteomes" id="UP000006867"/>
    </source>
</evidence>
<accession>A0ABM5LZB3</accession>
<sequence length="41" mass="4840">MTMLKRWEPMQGARHIYAVDHDTFSLWKSTCPSLTDAYCTF</sequence>
<reference evidence="1 2" key="1">
    <citation type="journal article" date="2011" name="Front. Microbiol.">
        <title>Genomic signatures of strain selection and enhancement in Bacillus atrophaeus var. globigii, a historical biowarfare simulant.</title>
        <authorList>
            <person name="Gibbons H.S."/>
            <person name="Broomall S.M."/>
            <person name="McNew L.A."/>
            <person name="Daligault H."/>
            <person name="Chapman C."/>
            <person name="Bruce D."/>
            <person name="Karavis M."/>
            <person name="Krepps M."/>
            <person name="McGregor P.A."/>
            <person name="Hong C."/>
            <person name="Park K.H."/>
            <person name="Akmal A."/>
            <person name="Feldman A."/>
            <person name="Lin J.S."/>
            <person name="Chang W.E."/>
            <person name="Higgs B.W."/>
            <person name="Demirev P."/>
            <person name="Lindquist J."/>
            <person name="Liem A."/>
            <person name="Fochler E."/>
            <person name="Read T.D."/>
            <person name="Tapia R."/>
            <person name="Johnson S."/>
            <person name="Bishop-Lilly K.A."/>
            <person name="Detter C."/>
            <person name="Han C."/>
            <person name="Sozhamannan S."/>
            <person name="Rosenzweig C.N."/>
            <person name="Skowronski E.W."/>
        </authorList>
    </citation>
    <scope>NUCLEOTIDE SEQUENCE [LARGE SCALE GENOMIC DNA]</scope>
    <source>
        <strain evidence="1 2">1942</strain>
    </source>
</reference>
<proteinExistence type="predicted"/>
<dbReference type="Proteomes" id="UP000006867">
    <property type="component" value="Chromosome"/>
</dbReference>
<protein>
    <submittedName>
        <fullName evidence="1">Uncharacterized protein</fullName>
    </submittedName>
</protein>
<dbReference type="EMBL" id="CP002207">
    <property type="protein sequence ID" value="ADP33193.1"/>
    <property type="molecule type" value="Genomic_DNA"/>
</dbReference>
<name>A0ABM5LZB3_BACA1</name>
<organism evidence="1 2">
    <name type="scientific">Bacillus atrophaeus (strain 1942)</name>
    <dbReference type="NCBI Taxonomy" id="720555"/>
    <lineage>
        <taxon>Bacteria</taxon>
        <taxon>Bacillati</taxon>
        <taxon>Bacillota</taxon>
        <taxon>Bacilli</taxon>
        <taxon>Bacillales</taxon>
        <taxon>Bacillaceae</taxon>
        <taxon>Bacillus</taxon>
    </lineage>
</organism>
<evidence type="ECO:0000313" key="1">
    <source>
        <dbReference type="EMBL" id="ADP33193.1"/>
    </source>
</evidence>